<evidence type="ECO:0000256" key="6">
    <source>
        <dbReference type="SAM" id="Phobius"/>
    </source>
</evidence>
<feature type="transmembrane region" description="Helical" evidence="6">
    <location>
        <begin position="227"/>
        <end position="251"/>
    </location>
</feature>
<feature type="transmembrane region" description="Helical" evidence="6">
    <location>
        <begin position="169"/>
        <end position="191"/>
    </location>
</feature>
<evidence type="ECO:0000256" key="5">
    <source>
        <dbReference type="ARBA" id="ARBA00023136"/>
    </source>
</evidence>
<keyword evidence="4 6" id="KW-1133">Transmembrane helix</keyword>
<sequence length="442" mass="46993">MTTQPAGPLGWRTHGVLALLVLAYAGSFIGRQVISVMIEPIKREFGASDAAMGLISGLAFAAVYVVLGLPAGRLADRYPRVRVLAVVAALWALATLLCGLAVGFAMLVLARMLVAAAEAPLSPASLSLVADLYPPRYRSLAISCFTGAPTLSAILGLSVGAWLVEVHGWRWGFFLISVPLGVLALVFGLLVREPPRGRWDDLTLTQQKPSGMLASAMELLRNGDYRLLISATALTTFGAFSLAMWNTSFLVRSHGLSLQEAGILAGVVMGTSAAIGSLFSGWLADRLCLIDPAWLLRIPLIGHLVSLASLLAYLCWPAEVAFMLGDLPVPTAILWCALSSFFSVWWVAPSFNLLTQLVSPWQRATAIALQTMLSTLCGVGLGPLVTGALSDALIPFGGEESLRHALVLVNLTLVVPFALLVVLQRRRAQTTVVTVETVADQA</sequence>
<dbReference type="PANTHER" id="PTHR23505:SF79">
    <property type="entry name" value="PROTEIN SPINSTER"/>
    <property type="match status" value="1"/>
</dbReference>
<dbReference type="InterPro" id="IPR011701">
    <property type="entry name" value="MFS"/>
</dbReference>
<feature type="transmembrane region" description="Helical" evidence="6">
    <location>
        <begin position="366"/>
        <end position="385"/>
    </location>
</feature>
<feature type="transmembrane region" description="Helical" evidence="6">
    <location>
        <begin position="140"/>
        <end position="163"/>
    </location>
</feature>
<dbReference type="InterPro" id="IPR020846">
    <property type="entry name" value="MFS_dom"/>
</dbReference>
<evidence type="ECO:0000256" key="3">
    <source>
        <dbReference type="ARBA" id="ARBA00022692"/>
    </source>
</evidence>
<dbReference type="Proteomes" id="UP000242957">
    <property type="component" value="Unassembled WGS sequence"/>
</dbReference>
<dbReference type="Pfam" id="PF07690">
    <property type="entry name" value="MFS_1"/>
    <property type="match status" value="1"/>
</dbReference>
<dbReference type="GO" id="GO:0016020">
    <property type="term" value="C:membrane"/>
    <property type="evidence" value="ECO:0007669"/>
    <property type="project" value="UniProtKB-SubCell"/>
</dbReference>
<comment type="subcellular location">
    <subcellularLocation>
        <location evidence="1">Membrane</location>
        <topology evidence="1">Multi-pass membrane protein</topology>
    </subcellularLocation>
</comment>
<keyword evidence="3 6" id="KW-0812">Transmembrane</keyword>
<feature type="transmembrane region" description="Helical" evidence="6">
    <location>
        <begin position="50"/>
        <end position="71"/>
    </location>
</feature>
<name>A0A1H0R5J0_9PSED</name>
<dbReference type="OrthoDB" id="6057322at2"/>
<feature type="transmembrane region" description="Helical" evidence="6">
    <location>
        <begin position="263"/>
        <end position="282"/>
    </location>
</feature>
<feature type="transmembrane region" description="Helical" evidence="6">
    <location>
        <begin position="83"/>
        <end position="107"/>
    </location>
</feature>
<keyword evidence="9" id="KW-1185">Reference proteome</keyword>
<dbReference type="InterPro" id="IPR044770">
    <property type="entry name" value="MFS_spinster-like"/>
</dbReference>
<evidence type="ECO:0000259" key="7">
    <source>
        <dbReference type="PROSITE" id="PS50850"/>
    </source>
</evidence>
<dbReference type="PANTHER" id="PTHR23505">
    <property type="entry name" value="SPINSTER"/>
    <property type="match status" value="1"/>
</dbReference>
<dbReference type="STRING" id="198616.SAMN05216193_12636"/>
<keyword evidence="2" id="KW-0813">Transport</keyword>
<feature type="transmembrane region" description="Helical" evidence="6">
    <location>
        <begin position="332"/>
        <end position="354"/>
    </location>
</feature>
<feature type="domain" description="Major facilitator superfamily (MFS) profile" evidence="7">
    <location>
        <begin position="16"/>
        <end position="428"/>
    </location>
</feature>
<dbReference type="Gene3D" id="1.20.1250.20">
    <property type="entry name" value="MFS general substrate transporter like domains"/>
    <property type="match status" value="1"/>
</dbReference>
<evidence type="ECO:0000256" key="4">
    <source>
        <dbReference type="ARBA" id="ARBA00022989"/>
    </source>
</evidence>
<dbReference type="RefSeq" id="WP_084315142.1">
    <property type="nucleotide sequence ID" value="NZ_FNIJ01000026.1"/>
</dbReference>
<dbReference type="PROSITE" id="PS50850">
    <property type="entry name" value="MFS"/>
    <property type="match status" value="1"/>
</dbReference>
<dbReference type="GO" id="GO:0022857">
    <property type="term" value="F:transmembrane transporter activity"/>
    <property type="evidence" value="ECO:0007669"/>
    <property type="project" value="InterPro"/>
</dbReference>
<evidence type="ECO:0000256" key="2">
    <source>
        <dbReference type="ARBA" id="ARBA00022448"/>
    </source>
</evidence>
<organism evidence="8 9">
    <name type="scientific">Pseudomonas jinjuensis</name>
    <dbReference type="NCBI Taxonomy" id="198616"/>
    <lineage>
        <taxon>Bacteria</taxon>
        <taxon>Pseudomonadati</taxon>
        <taxon>Pseudomonadota</taxon>
        <taxon>Gammaproteobacteria</taxon>
        <taxon>Pseudomonadales</taxon>
        <taxon>Pseudomonadaceae</taxon>
        <taxon>Pseudomonas</taxon>
    </lineage>
</organism>
<feature type="transmembrane region" description="Helical" evidence="6">
    <location>
        <begin position="294"/>
        <end position="312"/>
    </location>
</feature>
<evidence type="ECO:0000256" key="1">
    <source>
        <dbReference type="ARBA" id="ARBA00004141"/>
    </source>
</evidence>
<feature type="transmembrane region" description="Helical" evidence="6">
    <location>
        <begin position="405"/>
        <end position="423"/>
    </location>
</feature>
<feature type="transmembrane region" description="Helical" evidence="6">
    <location>
        <begin position="16"/>
        <end position="38"/>
    </location>
</feature>
<dbReference type="EMBL" id="FNIJ01000026">
    <property type="protein sequence ID" value="SDP24429.1"/>
    <property type="molecule type" value="Genomic_DNA"/>
</dbReference>
<dbReference type="SUPFAM" id="SSF103473">
    <property type="entry name" value="MFS general substrate transporter"/>
    <property type="match status" value="1"/>
</dbReference>
<accession>A0A1H0R5J0</accession>
<dbReference type="InterPro" id="IPR036259">
    <property type="entry name" value="MFS_trans_sf"/>
</dbReference>
<evidence type="ECO:0000313" key="9">
    <source>
        <dbReference type="Proteomes" id="UP000242957"/>
    </source>
</evidence>
<gene>
    <name evidence="8" type="ORF">SAMN05216193_12636</name>
</gene>
<reference evidence="9" key="1">
    <citation type="submission" date="2016-10" db="EMBL/GenBank/DDBJ databases">
        <authorList>
            <person name="Varghese N."/>
            <person name="Submissions S."/>
        </authorList>
    </citation>
    <scope>NUCLEOTIDE SEQUENCE [LARGE SCALE GENOMIC DNA]</scope>
    <source>
        <strain evidence="9">JCM 21621</strain>
    </source>
</reference>
<evidence type="ECO:0000313" key="8">
    <source>
        <dbReference type="EMBL" id="SDP24429.1"/>
    </source>
</evidence>
<dbReference type="AlphaFoldDB" id="A0A1H0R5J0"/>
<protein>
    <submittedName>
        <fullName evidence="8">Predicted arabinose efflux permease, MFS family</fullName>
    </submittedName>
</protein>
<proteinExistence type="predicted"/>
<keyword evidence="5 6" id="KW-0472">Membrane</keyword>